<organism evidence="2 3">
    <name type="scientific">Trypanosoma brucei gambiense (strain MHOM/CI/86/DAL972)</name>
    <dbReference type="NCBI Taxonomy" id="679716"/>
    <lineage>
        <taxon>Eukaryota</taxon>
        <taxon>Discoba</taxon>
        <taxon>Euglenozoa</taxon>
        <taxon>Kinetoplastea</taxon>
        <taxon>Metakinetoplastina</taxon>
        <taxon>Trypanosomatida</taxon>
        <taxon>Trypanosomatidae</taxon>
        <taxon>Trypanosoma</taxon>
    </lineage>
</organism>
<reference evidence="3" key="1">
    <citation type="journal article" date="2010" name="PLoS Negl. Trop. Dis.">
        <title>The genome sequence of Trypanosoma brucei gambiense, causative agent of chronic human african trypanosomiasis.</title>
        <authorList>
            <person name="Jackson A.P."/>
            <person name="Sanders M."/>
            <person name="Berry A."/>
            <person name="McQuillan J."/>
            <person name="Aslett M.A."/>
            <person name="Quail M.A."/>
            <person name="Chukualim B."/>
            <person name="Capewell P."/>
            <person name="MacLeod A."/>
            <person name="Melville S.E."/>
            <person name="Gibson W."/>
            <person name="Barry J.D."/>
            <person name="Berriman M."/>
            <person name="Hertz-Fowler C."/>
        </authorList>
    </citation>
    <scope>NUCLEOTIDE SEQUENCE [LARGE SCALE GENOMIC DNA]</scope>
    <source>
        <strain evidence="3">MHOM/CI/86/DAL972</strain>
    </source>
</reference>
<dbReference type="KEGG" id="tbg:TbgDal_VII8754"/>
<accession>C9ZUE4</accession>
<evidence type="ECO:0008006" key="4">
    <source>
        <dbReference type="Google" id="ProtNLM"/>
    </source>
</evidence>
<dbReference type="RefSeq" id="XP_011775309.1">
    <property type="nucleotide sequence ID" value="XM_011777007.1"/>
</dbReference>
<dbReference type="AlphaFoldDB" id="C9ZUE4"/>
<feature type="signal peptide" evidence="1">
    <location>
        <begin position="1"/>
        <end position="25"/>
    </location>
</feature>
<keyword evidence="1" id="KW-0732">Signal</keyword>
<dbReference type="Proteomes" id="UP000002316">
    <property type="component" value="Chromosome 7"/>
</dbReference>
<name>C9ZUE4_TRYB9</name>
<evidence type="ECO:0000313" key="3">
    <source>
        <dbReference type="Proteomes" id="UP000002316"/>
    </source>
</evidence>
<protein>
    <recommendedName>
        <fullName evidence="4">T. brucei spp.-specific protein</fullName>
    </recommendedName>
</protein>
<feature type="chain" id="PRO_5003004836" description="T. brucei spp.-specific protein" evidence="1">
    <location>
        <begin position="26"/>
        <end position="102"/>
    </location>
</feature>
<gene>
    <name evidence="2" type="ORF">TbgDal_VII8754</name>
</gene>
<dbReference type="EMBL" id="FN554970">
    <property type="protein sequence ID" value="CBH13031.1"/>
    <property type="molecule type" value="Genomic_DNA"/>
</dbReference>
<evidence type="ECO:0000256" key="1">
    <source>
        <dbReference type="SAM" id="SignalP"/>
    </source>
</evidence>
<proteinExistence type="predicted"/>
<dbReference type="GeneID" id="23863222"/>
<sequence>MWTQARLSVPLRMLVWLLLFHSPEKNFCCSARFCDPSKVHFFLETPRFPNLPASLYYFVLRFVCADVSPGRRGYCISSHGDAPLTRFFSAGRTTRTHTKVPL</sequence>
<evidence type="ECO:0000313" key="2">
    <source>
        <dbReference type="EMBL" id="CBH13031.1"/>
    </source>
</evidence>